<organism evidence="2 3">
    <name type="scientific">Sphingomonas aerophila</name>
    <dbReference type="NCBI Taxonomy" id="1344948"/>
    <lineage>
        <taxon>Bacteria</taxon>
        <taxon>Pseudomonadati</taxon>
        <taxon>Pseudomonadota</taxon>
        <taxon>Alphaproteobacteria</taxon>
        <taxon>Sphingomonadales</taxon>
        <taxon>Sphingomonadaceae</taxon>
        <taxon>Sphingomonas</taxon>
    </lineage>
</organism>
<sequence length="261" mass="28107">MAWKAGEVRGWPEGLTDEEAMQRFQTLCLAACDGVQDLAEDARYKALRRALMARPDLRPMAPAFVAAQPGLEALVRHLRETPDRAARRDMVRAQFGPLRAKVQGEQSIASSGWTGRPDMQERAALVRKLAPVALEAVARLLEDEERLRSNGGPVDPDREEALSHLKALHRALGELIDLARADLPLEGVLGRLQTLRREAKMALGRAAATLPVTASTLVAFGSVVGISEFFVGNVVVSVAAGGLAGNTVKDALLRREAKPGA</sequence>
<keyword evidence="3" id="KW-1185">Reference proteome</keyword>
<keyword evidence="1" id="KW-1133">Transmembrane helix</keyword>
<accession>A0A7W9BGP2</accession>
<feature type="transmembrane region" description="Helical" evidence="1">
    <location>
        <begin position="229"/>
        <end position="248"/>
    </location>
</feature>
<name>A0A7W9BGP2_9SPHN</name>
<keyword evidence="1" id="KW-0812">Transmembrane</keyword>
<dbReference type="RefSeq" id="WP_184060590.1">
    <property type="nucleotide sequence ID" value="NZ_JACIJK010000017.1"/>
</dbReference>
<evidence type="ECO:0000256" key="1">
    <source>
        <dbReference type="SAM" id="Phobius"/>
    </source>
</evidence>
<protein>
    <submittedName>
        <fullName evidence="2">Uncharacterized protein</fullName>
    </submittedName>
</protein>
<dbReference type="AlphaFoldDB" id="A0A7W9BGP2"/>
<keyword evidence="1" id="KW-0472">Membrane</keyword>
<gene>
    <name evidence="2" type="ORF">FHS94_003782</name>
</gene>
<dbReference type="EMBL" id="JACIJK010000017">
    <property type="protein sequence ID" value="MBB5716910.1"/>
    <property type="molecule type" value="Genomic_DNA"/>
</dbReference>
<proteinExistence type="predicted"/>
<feature type="transmembrane region" description="Helical" evidence="1">
    <location>
        <begin position="202"/>
        <end position="223"/>
    </location>
</feature>
<evidence type="ECO:0000313" key="3">
    <source>
        <dbReference type="Proteomes" id="UP000546200"/>
    </source>
</evidence>
<evidence type="ECO:0000313" key="2">
    <source>
        <dbReference type="EMBL" id="MBB5716910.1"/>
    </source>
</evidence>
<reference evidence="2 3" key="1">
    <citation type="submission" date="2020-08" db="EMBL/GenBank/DDBJ databases">
        <title>Genomic Encyclopedia of Type Strains, Phase IV (KMG-IV): sequencing the most valuable type-strain genomes for metagenomic binning, comparative biology and taxonomic classification.</title>
        <authorList>
            <person name="Goeker M."/>
        </authorList>
    </citation>
    <scope>NUCLEOTIDE SEQUENCE [LARGE SCALE GENOMIC DNA]</scope>
    <source>
        <strain evidence="2 3">DSM 100044</strain>
    </source>
</reference>
<comment type="caution">
    <text evidence="2">The sequence shown here is derived from an EMBL/GenBank/DDBJ whole genome shotgun (WGS) entry which is preliminary data.</text>
</comment>
<dbReference type="Proteomes" id="UP000546200">
    <property type="component" value="Unassembled WGS sequence"/>
</dbReference>